<evidence type="ECO:0000313" key="2">
    <source>
        <dbReference type="EMBL" id="TBW40918.1"/>
    </source>
</evidence>
<dbReference type="AlphaFoldDB" id="A0A4Q9VX18"/>
<evidence type="ECO:0000313" key="3">
    <source>
        <dbReference type="Proteomes" id="UP000292781"/>
    </source>
</evidence>
<sequence>MKREQDLLHADPHSRIATTHDGAAMALDPMHLDLLARDASPSGRGRLLSDLSRLMLVDRQADPTELEIFFDIVRAILAGTAVNDRRVFSETAADHAAVPRDLVLILAEDEIRVAEPVLTRSALLTDDDLMALTERKNDDHRLAIAARTRLSQAVCAALVRLGSVAVLHRVGGNDGADLADETIRELQAHAERDPELQRILGERPDLPELLARCMRNTLRRIASRPQPETAEVPAAKPAAPPAVERSATVRPLRSPAADERPEVVRLLERVTAGELTASAVVADLAAADRHAELASFLGSFADLDETQVMRVLVRADSVGIATVARGLDIDETAYAAIVELRQRRLKFSAAQSRWEREHFERLDAVEARATINQHGSRRARA</sequence>
<feature type="region of interest" description="Disordered" evidence="1">
    <location>
        <begin position="224"/>
        <end position="256"/>
    </location>
</feature>
<dbReference type="OrthoDB" id="7888976at2"/>
<dbReference type="InterPro" id="IPR019285">
    <property type="entry name" value="DUF2336"/>
</dbReference>
<dbReference type="Proteomes" id="UP000292781">
    <property type="component" value="Unassembled WGS sequence"/>
</dbReference>
<gene>
    <name evidence="2" type="ORF">EYW49_01830</name>
</gene>
<feature type="compositionally biased region" description="Low complexity" evidence="1">
    <location>
        <begin position="227"/>
        <end position="244"/>
    </location>
</feature>
<protein>
    <submittedName>
        <fullName evidence="2">DUF2336 domain-containing protein</fullName>
    </submittedName>
</protein>
<accession>A0A4Q9VX18</accession>
<name>A0A4Q9VX18_9HYPH</name>
<reference evidence="2 3" key="1">
    <citation type="submission" date="2019-02" db="EMBL/GenBank/DDBJ databases">
        <title>Siculibacillus lacustris gen. nov., sp. nov., a new rosette-forming bacterium isolated from a freshwater crater lake (Lake St. Ana, Romania).</title>
        <authorList>
            <person name="Felfoldi T."/>
            <person name="Marton Z."/>
            <person name="Szabo A."/>
            <person name="Mentes A."/>
            <person name="Boka K."/>
            <person name="Marialigeti K."/>
            <person name="Mathe I."/>
            <person name="Koncz M."/>
            <person name="Schumann P."/>
            <person name="Toth E."/>
        </authorList>
    </citation>
    <scope>NUCLEOTIDE SEQUENCE [LARGE SCALE GENOMIC DNA]</scope>
    <source>
        <strain evidence="2 3">SA-279</strain>
    </source>
</reference>
<evidence type="ECO:0000256" key="1">
    <source>
        <dbReference type="SAM" id="MobiDB-lite"/>
    </source>
</evidence>
<comment type="caution">
    <text evidence="2">The sequence shown here is derived from an EMBL/GenBank/DDBJ whole genome shotgun (WGS) entry which is preliminary data.</text>
</comment>
<organism evidence="2 3">
    <name type="scientific">Siculibacillus lacustris</name>
    <dbReference type="NCBI Taxonomy" id="1549641"/>
    <lineage>
        <taxon>Bacteria</taxon>
        <taxon>Pseudomonadati</taxon>
        <taxon>Pseudomonadota</taxon>
        <taxon>Alphaproteobacteria</taxon>
        <taxon>Hyphomicrobiales</taxon>
        <taxon>Ancalomicrobiaceae</taxon>
        <taxon>Siculibacillus</taxon>
    </lineage>
</organism>
<dbReference type="EMBL" id="SJFN01000002">
    <property type="protein sequence ID" value="TBW40918.1"/>
    <property type="molecule type" value="Genomic_DNA"/>
</dbReference>
<proteinExistence type="predicted"/>
<keyword evidence="3" id="KW-1185">Reference proteome</keyword>
<dbReference type="Pfam" id="PF10098">
    <property type="entry name" value="DUF2336"/>
    <property type="match status" value="1"/>
</dbReference>